<dbReference type="Gramene" id="evm.model.03.1135">
    <property type="protein sequence ID" value="cds.evm.model.03.1135"/>
    <property type="gene ID" value="evm.TU.03.1135"/>
</dbReference>
<dbReference type="EMBL" id="UZAU01000286">
    <property type="status" value="NOT_ANNOTATED_CDS"/>
    <property type="molecule type" value="Genomic_DNA"/>
</dbReference>
<keyword evidence="2" id="KW-1185">Reference proteome</keyword>
<reference evidence="1" key="1">
    <citation type="submission" date="2018-11" db="EMBL/GenBank/DDBJ databases">
        <authorList>
            <person name="Grassa J C."/>
        </authorList>
    </citation>
    <scope>NUCLEOTIDE SEQUENCE [LARGE SCALE GENOMIC DNA]</scope>
</reference>
<dbReference type="AlphaFoldDB" id="A0A803P439"/>
<dbReference type="EnsemblPlants" id="evm.model.03.1135">
    <property type="protein sequence ID" value="cds.evm.model.03.1135"/>
    <property type="gene ID" value="evm.TU.03.1135"/>
</dbReference>
<protein>
    <submittedName>
        <fullName evidence="1">Uncharacterized protein</fullName>
    </submittedName>
</protein>
<dbReference type="Proteomes" id="UP000596661">
    <property type="component" value="Chromosome 3"/>
</dbReference>
<sequence length="221" mass="25249">MRVPTSSTPSDKEFYGRKNRKLDFNAKIDLFITLASRLRERGDELLQPDTTMISLITLLSKSKTMPKPPYRKEVDSEEEAMEHQEAPKLVLNDSLWELDQLPSPFASDSGVGREDRFLQVLLIQGATSRETCDHKEPSGDEGKEAIMVITAKEALKAVKDNEQWLKDWRRQFPEGLNEAEEISIYFKEVMHNIGRLARSVLDQNCLEIAEVLSGLQVQDRD</sequence>
<name>A0A803P439_CANSA</name>
<reference evidence="1" key="2">
    <citation type="submission" date="2021-03" db="UniProtKB">
        <authorList>
            <consortium name="EnsemblPlants"/>
        </authorList>
    </citation>
    <scope>IDENTIFICATION</scope>
</reference>
<accession>A0A803P439</accession>
<organism evidence="1 2">
    <name type="scientific">Cannabis sativa</name>
    <name type="common">Hemp</name>
    <name type="synonym">Marijuana</name>
    <dbReference type="NCBI Taxonomy" id="3483"/>
    <lineage>
        <taxon>Eukaryota</taxon>
        <taxon>Viridiplantae</taxon>
        <taxon>Streptophyta</taxon>
        <taxon>Embryophyta</taxon>
        <taxon>Tracheophyta</taxon>
        <taxon>Spermatophyta</taxon>
        <taxon>Magnoliopsida</taxon>
        <taxon>eudicotyledons</taxon>
        <taxon>Gunneridae</taxon>
        <taxon>Pentapetalae</taxon>
        <taxon>rosids</taxon>
        <taxon>fabids</taxon>
        <taxon>Rosales</taxon>
        <taxon>Cannabaceae</taxon>
        <taxon>Cannabis</taxon>
    </lineage>
</organism>
<evidence type="ECO:0000313" key="1">
    <source>
        <dbReference type="EnsemblPlants" id="cds.evm.model.03.1135"/>
    </source>
</evidence>
<evidence type="ECO:0000313" key="2">
    <source>
        <dbReference type="Proteomes" id="UP000596661"/>
    </source>
</evidence>
<proteinExistence type="predicted"/>